<dbReference type="SMART" id="SM00320">
    <property type="entry name" value="WD40"/>
    <property type="match status" value="2"/>
</dbReference>
<dbReference type="InterPro" id="IPR015943">
    <property type="entry name" value="WD40/YVTN_repeat-like_dom_sf"/>
</dbReference>
<gene>
    <name evidence="4" type="ORF">TNS_ORF397</name>
</gene>
<keyword evidence="5" id="KW-1185">Reference proteome</keyword>
<dbReference type="InterPro" id="IPR036322">
    <property type="entry name" value="WD40_repeat_dom_sf"/>
</dbReference>
<sequence>MVLFGLANAREKKFLETRKQLGRNVTYFQRKGKRMFLGTNTDETSVLYGGSEGFKVYDVKTLRPLIERELPHEVTFINTYARSSLFIFTGPDKKTLTFWEDSKRKKLADIVFSRPVMNAVFSNKEILVSTLEKVYIYSISDLGYLKSFGTTQNPYGSISSNSDRTESVLAFPGLNQGYVHVLKNGLSLYIKAHLSTLRKIALNREGTLLATCSEKGTTIRVFDTKTGEKVANFQRGATEAVINHISWSKDSSVLCVSSSRGTTHIFSLEKKAESSLLGYLPGSLGNYATSLAPLSSTKFLHPKGISVFCGETTKHFSSDGYVTEFGQECFEMNRLEGFE</sequence>
<dbReference type="Pfam" id="PF21032">
    <property type="entry name" value="PROPPIN"/>
    <property type="match status" value="1"/>
</dbReference>
<evidence type="ECO:0000313" key="5">
    <source>
        <dbReference type="Proteomes" id="UP000232615"/>
    </source>
</evidence>
<name>V9SEH1_9VIRU</name>
<accession>V9SEH1</accession>
<evidence type="ECO:0000256" key="1">
    <source>
        <dbReference type="ARBA" id="ARBA00022574"/>
    </source>
</evidence>
<keyword evidence="1" id="KW-0853">WD repeat</keyword>
<organism evidence="4 5">
    <name type="scientific">Tunisvirus fontaine2</name>
    <dbReference type="NCBI Taxonomy" id="1421067"/>
    <lineage>
        <taxon>Viruses</taxon>
        <taxon>Varidnaviria</taxon>
        <taxon>Bamfordvirae</taxon>
        <taxon>Nucleocytoviricota</taxon>
        <taxon>Megaviricetes</taxon>
        <taxon>Pimascovirales</taxon>
        <taxon>Pimascovirales incertae sedis</taxon>
        <taxon>Marseilleviridae</taxon>
        <taxon>Losannavirus</taxon>
        <taxon>Losannavirus tunisense</taxon>
    </lineage>
</organism>
<dbReference type="InterPro" id="IPR048720">
    <property type="entry name" value="PROPPIN"/>
</dbReference>
<dbReference type="EMBL" id="KF483846">
    <property type="protein sequence ID" value="AHC55115.1"/>
    <property type="molecule type" value="Genomic_DNA"/>
</dbReference>
<keyword evidence="2" id="KW-0677">Repeat</keyword>
<dbReference type="InterPro" id="IPR001680">
    <property type="entry name" value="WD40_rpt"/>
</dbReference>
<evidence type="ECO:0000313" key="4">
    <source>
        <dbReference type="EMBL" id="AHC55115.1"/>
    </source>
</evidence>
<protein>
    <submittedName>
        <fullName evidence="4">WD-repeat containing protein</fullName>
    </submittedName>
</protein>
<dbReference type="PANTHER" id="PTHR11227">
    <property type="entry name" value="WD-REPEAT PROTEIN INTERACTING WITH PHOSPHOINOSIDES WIPI -RELATED"/>
    <property type="match status" value="1"/>
</dbReference>
<dbReference type="SUPFAM" id="SSF50978">
    <property type="entry name" value="WD40 repeat-like"/>
    <property type="match status" value="1"/>
</dbReference>
<reference evidence="4 5" key="1">
    <citation type="journal article" date="2014" name="Arch. Virol.">
        <title>Complete genome sequence of Tunisvirus, a new member of the proposed family Marseilleviridae.</title>
        <authorList>
            <person name="Aherfi S."/>
            <person name="Boughalmi M."/>
            <person name="Pagnier I."/>
            <person name="Fournous G."/>
            <person name="La Scola B."/>
            <person name="Raoult D."/>
            <person name="Colson P."/>
        </authorList>
    </citation>
    <scope>NUCLEOTIDE SEQUENCE [LARGE SCALE GENOMIC DNA]</scope>
    <source>
        <strain evidence="4 5">U484</strain>
    </source>
</reference>
<dbReference type="Proteomes" id="UP000232615">
    <property type="component" value="Segment"/>
</dbReference>
<evidence type="ECO:0000256" key="3">
    <source>
        <dbReference type="ARBA" id="ARBA00025740"/>
    </source>
</evidence>
<proteinExistence type="inferred from homology"/>
<evidence type="ECO:0000256" key="2">
    <source>
        <dbReference type="ARBA" id="ARBA00022737"/>
    </source>
</evidence>
<dbReference type="Gene3D" id="2.130.10.10">
    <property type="entry name" value="YVTN repeat-like/Quinoprotein amine dehydrogenase"/>
    <property type="match status" value="1"/>
</dbReference>
<comment type="similarity">
    <text evidence="3">Belongs to the WD repeat PROPPIN family.</text>
</comment>